<sequence>MNNSNSRRFSSCYEFDRRDESPLQRLRQQYWTTKQTVRTKLGKREDEHLIASDAQLDAKIQVKNLF</sequence>
<dbReference type="Pfam" id="PF06456">
    <property type="entry name" value="Arfaptin"/>
    <property type="match status" value="1"/>
</dbReference>
<dbReference type="InterPro" id="IPR024114">
    <property type="entry name" value="Islet_autoAg_Ica1/Ica1-like"/>
</dbReference>
<proteinExistence type="predicted"/>
<dbReference type="Proteomes" id="UP000243006">
    <property type="component" value="Unassembled WGS sequence"/>
</dbReference>
<protein>
    <recommendedName>
        <fullName evidence="1">AH domain-containing protein</fullName>
    </recommendedName>
</protein>
<dbReference type="EMBL" id="LVZM01004793">
    <property type="protein sequence ID" value="OUC47304.1"/>
    <property type="molecule type" value="Genomic_DNA"/>
</dbReference>
<feature type="domain" description="AH" evidence="1">
    <location>
        <begin position="24"/>
        <end position="62"/>
    </location>
</feature>
<accession>A0A1Y3EQ62</accession>
<name>A0A1Y3EQ62_9BILA</name>
<evidence type="ECO:0000259" key="1">
    <source>
        <dbReference type="Pfam" id="PF06456"/>
    </source>
</evidence>
<reference evidence="2 3" key="1">
    <citation type="submission" date="2015-04" db="EMBL/GenBank/DDBJ databases">
        <title>Draft genome of the roundworm Trichinella nativa.</title>
        <authorList>
            <person name="Mitreva M."/>
        </authorList>
    </citation>
    <scope>NUCLEOTIDE SEQUENCE [LARGE SCALE GENOMIC DNA]</scope>
    <source>
        <strain evidence="2 3">ISS45</strain>
    </source>
</reference>
<dbReference type="GO" id="GO:0005794">
    <property type="term" value="C:Golgi apparatus"/>
    <property type="evidence" value="ECO:0007669"/>
    <property type="project" value="TreeGrafter"/>
</dbReference>
<evidence type="ECO:0000313" key="3">
    <source>
        <dbReference type="Proteomes" id="UP000243006"/>
    </source>
</evidence>
<organism evidence="2 3">
    <name type="scientific">Trichinella nativa</name>
    <dbReference type="NCBI Taxonomy" id="6335"/>
    <lineage>
        <taxon>Eukaryota</taxon>
        <taxon>Metazoa</taxon>
        <taxon>Ecdysozoa</taxon>
        <taxon>Nematoda</taxon>
        <taxon>Enoplea</taxon>
        <taxon>Dorylaimia</taxon>
        <taxon>Trichinellida</taxon>
        <taxon>Trichinellidae</taxon>
        <taxon>Trichinella</taxon>
    </lineage>
</organism>
<dbReference type="PANTHER" id="PTHR10164:SF4">
    <property type="entry name" value="GH23156P"/>
    <property type="match status" value="1"/>
</dbReference>
<dbReference type="AlphaFoldDB" id="A0A1Y3EQ62"/>
<evidence type="ECO:0000313" key="2">
    <source>
        <dbReference type="EMBL" id="OUC47304.1"/>
    </source>
</evidence>
<dbReference type="GO" id="GO:0051049">
    <property type="term" value="P:regulation of transport"/>
    <property type="evidence" value="ECO:0007669"/>
    <property type="project" value="TreeGrafter"/>
</dbReference>
<dbReference type="InterPro" id="IPR010504">
    <property type="entry name" value="AH_dom"/>
</dbReference>
<dbReference type="PANTHER" id="PTHR10164">
    <property type="entry name" value="ISLET CELL AUTOANTIGEN 1"/>
    <property type="match status" value="1"/>
</dbReference>
<dbReference type="GO" id="GO:0019904">
    <property type="term" value="F:protein domain specific binding"/>
    <property type="evidence" value="ECO:0007669"/>
    <property type="project" value="InterPro"/>
</dbReference>
<comment type="caution">
    <text evidence="2">The sequence shown here is derived from an EMBL/GenBank/DDBJ whole genome shotgun (WGS) entry which is preliminary data.</text>
</comment>
<gene>
    <name evidence="2" type="ORF">D917_07036</name>
</gene>